<comment type="caution">
    <text evidence="2">The sequence shown here is derived from an EMBL/GenBank/DDBJ whole genome shotgun (WGS) entry which is preliminary data.</text>
</comment>
<dbReference type="Proteomes" id="UP001575181">
    <property type="component" value="Unassembled WGS sequence"/>
</dbReference>
<protein>
    <submittedName>
        <fullName evidence="2">PepSY-associated TM helix domain-containing protein</fullName>
    </submittedName>
</protein>
<feature type="transmembrane region" description="Helical" evidence="1">
    <location>
        <begin position="142"/>
        <end position="169"/>
    </location>
</feature>
<accession>A0ABV4TYM4</accession>
<dbReference type="RefSeq" id="WP_373656468.1">
    <property type="nucleotide sequence ID" value="NZ_JBGUAW010000008.1"/>
</dbReference>
<dbReference type="PANTHER" id="PTHR34219">
    <property type="entry name" value="IRON-REGULATED INNER MEMBRANE PROTEIN-RELATED"/>
    <property type="match status" value="1"/>
</dbReference>
<sequence>MNGRRLKGWYRVHKWTSLICTVFMLLLFVTGLPLIFHEEIDRALGYRVSAPAVEASGQRAEVDAILADARERRPDEVVQFLVREPEHPDLWFVRLGETVEATEASSFLTYDARTGELLNAYPVGQGVMNVILRLHVDMFAGLWGTLFLGAMGLLLVASLVSGAVLYAPYLGRAGFGRVRRQTRRLRWLDAHNLVGMATLVWVLVVGFTGVVNTLSVPIFSQWQSTQLAEMTAGATGDDTVAERSPAEAVTAARRAQPDKALSFMAFPGNGFTGDGHFMAYMQGTTPLTAQLLTPVMIDADTGEVVATRGLPWYVSALLLSQPLHFGDYGGLPLKILWGLLDLLAIGVLVTGLYLWLRRNGGRSVEAGPRPGNGPESRGRTP</sequence>
<name>A0ABV4TYM4_9GAMM</name>
<feature type="transmembrane region" description="Helical" evidence="1">
    <location>
        <begin position="12"/>
        <end position="36"/>
    </location>
</feature>
<keyword evidence="1" id="KW-0812">Transmembrane</keyword>
<dbReference type="Pfam" id="PF03929">
    <property type="entry name" value="PepSY_TM"/>
    <property type="match status" value="1"/>
</dbReference>
<organism evidence="2 3">
    <name type="scientific">Thiohalorhabdus methylotrophus</name>
    <dbReference type="NCBI Taxonomy" id="3242694"/>
    <lineage>
        <taxon>Bacteria</taxon>
        <taxon>Pseudomonadati</taxon>
        <taxon>Pseudomonadota</taxon>
        <taxon>Gammaproteobacteria</taxon>
        <taxon>Thiohalorhabdales</taxon>
        <taxon>Thiohalorhabdaceae</taxon>
        <taxon>Thiohalorhabdus</taxon>
    </lineage>
</organism>
<dbReference type="EMBL" id="JBGUAW010000008">
    <property type="protein sequence ID" value="MFA9461685.1"/>
    <property type="molecule type" value="Genomic_DNA"/>
</dbReference>
<proteinExistence type="predicted"/>
<feature type="transmembrane region" description="Helical" evidence="1">
    <location>
        <begin position="190"/>
        <end position="211"/>
    </location>
</feature>
<evidence type="ECO:0000256" key="1">
    <source>
        <dbReference type="SAM" id="Phobius"/>
    </source>
</evidence>
<evidence type="ECO:0000313" key="2">
    <source>
        <dbReference type="EMBL" id="MFA9461685.1"/>
    </source>
</evidence>
<keyword evidence="1" id="KW-0472">Membrane</keyword>
<reference evidence="2 3" key="1">
    <citation type="submission" date="2024-08" db="EMBL/GenBank/DDBJ databases">
        <title>Whole-genome sequencing of halo(alkali)philic microorganisms from hypersaline lakes.</title>
        <authorList>
            <person name="Sorokin D.Y."/>
            <person name="Merkel A.Y."/>
            <person name="Messina E."/>
            <person name="Yakimov M."/>
        </authorList>
    </citation>
    <scope>NUCLEOTIDE SEQUENCE [LARGE SCALE GENOMIC DNA]</scope>
    <source>
        <strain evidence="2 3">Cl-TMA</strain>
    </source>
</reference>
<evidence type="ECO:0000313" key="3">
    <source>
        <dbReference type="Proteomes" id="UP001575181"/>
    </source>
</evidence>
<feature type="transmembrane region" description="Helical" evidence="1">
    <location>
        <begin position="335"/>
        <end position="356"/>
    </location>
</feature>
<dbReference type="InterPro" id="IPR005625">
    <property type="entry name" value="PepSY-ass_TM"/>
</dbReference>
<keyword evidence="3" id="KW-1185">Reference proteome</keyword>
<keyword evidence="1" id="KW-1133">Transmembrane helix</keyword>
<dbReference type="PANTHER" id="PTHR34219:SF3">
    <property type="entry name" value="BLL7967 PROTEIN"/>
    <property type="match status" value="1"/>
</dbReference>
<gene>
    <name evidence="2" type="ORF">ACERLL_12720</name>
</gene>